<dbReference type="GO" id="GO:0003725">
    <property type="term" value="F:double-stranded RNA binding"/>
    <property type="evidence" value="ECO:0007669"/>
    <property type="project" value="InterPro"/>
</dbReference>
<dbReference type="OrthoDB" id="9814580at2"/>
<organism evidence="2 3">
    <name type="scientific">Phaeodactylibacter xiamenensis</name>
    <dbReference type="NCBI Taxonomy" id="1524460"/>
    <lineage>
        <taxon>Bacteria</taxon>
        <taxon>Pseudomonadati</taxon>
        <taxon>Bacteroidota</taxon>
        <taxon>Saprospiria</taxon>
        <taxon>Saprospirales</taxon>
        <taxon>Haliscomenobacteraceae</taxon>
        <taxon>Phaeodactylibacter</taxon>
    </lineage>
</organism>
<name>A0A098S353_9BACT</name>
<dbReference type="STRING" id="1524460.IX84_26390"/>
<dbReference type="SUPFAM" id="SSF55821">
    <property type="entry name" value="YrdC/RibB"/>
    <property type="match status" value="1"/>
</dbReference>
<accession>A0A098S353</accession>
<dbReference type="PROSITE" id="PS51163">
    <property type="entry name" value="YRDC"/>
    <property type="match status" value="1"/>
</dbReference>
<comment type="caution">
    <text evidence="2">The sequence shown here is derived from an EMBL/GenBank/DDBJ whole genome shotgun (WGS) entry which is preliminary data.</text>
</comment>
<evidence type="ECO:0000313" key="3">
    <source>
        <dbReference type="Proteomes" id="UP000029736"/>
    </source>
</evidence>
<feature type="domain" description="YrdC-like" evidence="1">
    <location>
        <begin position="12"/>
        <end position="200"/>
    </location>
</feature>
<evidence type="ECO:0000313" key="2">
    <source>
        <dbReference type="EMBL" id="KGE85622.1"/>
    </source>
</evidence>
<dbReference type="EMBL" id="JPOS01000084">
    <property type="protein sequence ID" value="KGE85622.1"/>
    <property type="molecule type" value="Genomic_DNA"/>
</dbReference>
<dbReference type="Proteomes" id="UP000029736">
    <property type="component" value="Unassembled WGS sequence"/>
</dbReference>
<keyword evidence="3" id="KW-1185">Reference proteome</keyword>
<gene>
    <name evidence="2" type="ORF">IX84_26390</name>
</gene>
<dbReference type="InterPro" id="IPR017945">
    <property type="entry name" value="DHBP_synth_RibB-like_a/b_dom"/>
</dbReference>
<dbReference type="InterPro" id="IPR052532">
    <property type="entry name" value="SUA5_domain"/>
</dbReference>
<dbReference type="RefSeq" id="WP_044227588.1">
    <property type="nucleotide sequence ID" value="NZ_JBKAGJ010000003.1"/>
</dbReference>
<protein>
    <submittedName>
        <fullName evidence="2">Translation factor Sua5</fullName>
    </submittedName>
</protein>
<reference evidence="2 3" key="1">
    <citation type="journal article" date="2014" name="Int. J. Syst. Evol. Microbiol.">
        <title>Phaeodactylibacter xiamenensis gen. nov., sp. nov., a member of the family Saprospiraceae isolated from the marine alga Phaeodactylum tricornutum.</title>
        <authorList>
            <person name="Chen Z.Jr."/>
            <person name="Lei X."/>
            <person name="Lai Q."/>
            <person name="Li Y."/>
            <person name="Zhang B."/>
            <person name="Zhang J."/>
            <person name="Zhang H."/>
            <person name="Yang L."/>
            <person name="Zheng W."/>
            <person name="Tian Y."/>
            <person name="Yu Z."/>
            <person name="Xu H.Jr."/>
            <person name="Zheng T."/>
        </authorList>
    </citation>
    <scope>NUCLEOTIDE SEQUENCE [LARGE SCALE GENOMIC DNA]</scope>
    <source>
        <strain evidence="2 3">KD52</strain>
    </source>
</reference>
<dbReference type="Gene3D" id="3.90.870.10">
    <property type="entry name" value="DHBP synthase"/>
    <property type="match status" value="1"/>
</dbReference>
<dbReference type="InterPro" id="IPR006070">
    <property type="entry name" value="Sua5-like_dom"/>
</dbReference>
<dbReference type="PANTHER" id="PTHR42828:SF3">
    <property type="entry name" value="THREONYLCARBAMOYL-AMP SYNTHASE"/>
    <property type="match status" value="1"/>
</dbReference>
<dbReference type="PANTHER" id="PTHR42828">
    <property type="entry name" value="DHBP SYNTHASE RIBB-LIKE ALPHA/BETA DOMAIN-CONTAINING PROTEIN"/>
    <property type="match status" value="1"/>
</dbReference>
<evidence type="ECO:0000259" key="1">
    <source>
        <dbReference type="PROSITE" id="PS51163"/>
    </source>
</evidence>
<sequence length="204" mass="22604">MLLKINPDNPEGRKIDQAVDVLREGGVIIYPTDTVYGLGCDIFNSKAVDRICKLRGLDPVKARLSFICKDISQVADYAQQIDNTVFRLMKKHLPGAFTFVLNSNNKVPKMFKNRKRTIGVRIPDNNICQVLVEGLDRPILTASLKSDDEILEYFTDPIDIYEDLGKQVDLVIDGGIGKNQPSTVVDCTGAEPVVLRLGTGVLEL</sequence>
<dbReference type="NCBIfam" id="TIGR00057">
    <property type="entry name" value="L-threonylcarbamoyladenylate synthase"/>
    <property type="match status" value="1"/>
</dbReference>
<proteinExistence type="predicted"/>
<dbReference type="AlphaFoldDB" id="A0A098S353"/>
<dbReference type="Pfam" id="PF01300">
    <property type="entry name" value="Sua5_yciO_yrdC"/>
    <property type="match status" value="1"/>
</dbReference>